<dbReference type="Proteomes" id="UP000297597">
    <property type="component" value="Unassembled WGS sequence"/>
</dbReference>
<dbReference type="SUPFAM" id="SSF53448">
    <property type="entry name" value="Nucleotide-diphospho-sugar transferases"/>
    <property type="match status" value="1"/>
</dbReference>
<dbReference type="Gene3D" id="3.90.550.10">
    <property type="entry name" value="Spore Coat Polysaccharide Biosynthesis Protein SpsA, Chain A"/>
    <property type="match status" value="1"/>
</dbReference>
<evidence type="ECO:0000313" key="3">
    <source>
        <dbReference type="Proteomes" id="UP000297597"/>
    </source>
</evidence>
<dbReference type="OrthoDB" id="9810303at2"/>
<dbReference type="InterPro" id="IPR001173">
    <property type="entry name" value="Glyco_trans_2-like"/>
</dbReference>
<keyword evidence="3" id="KW-1185">Reference proteome</keyword>
<dbReference type="EMBL" id="QFFZ01000018">
    <property type="protein sequence ID" value="TEB11063.1"/>
    <property type="molecule type" value="Genomic_DNA"/>
</dbReference>
<sequence length="241" mass="26619">MNNDNVLIAIPAYNEELNIEKVVLSSLRYGRVLVIDDGSTDRTAAVAESCGANVLKHNVNKGKGIAINTAFKYARSSSVSILVLIDGDGQHDPHDIPRLVKVISDGADMVVGSRYLGNNQKSIPFYRMIGQNILTYCSNLGSGIYLTDSQNGFRAFSKRAIKVLSFNMSGFSVESEMQFRAKENKLIVREVPIKVDYSSEVKRSPVVHGVSVLISVIKMSLKRKFKKEVRFDENINDSVGV</sequence>
<evidence type="ECO:0000313" key="2">
    <source>
        <dbReference type="EMBL" id="TEB11063.1"/>
    </source>
</evidence>
<name>A0A4Y7RQE1_9FIRM</name>
<dbReference type="AlphaFoldDB" id="A0A4Y7RQE1"/>
<gene>
    <name evidence="2" type="primary">lnt</name>
    <name evidence="2" type="ORF">Pmgp_01935</name>
</gene>
<dbReference type="PANTHER" id="PTHR10859:SF91">
    <property type="entry name" value="DOLICHYL-PHOSPHATE BETA-GLUCOSYLTRANSFERASE"/>
    <property type="match status" value="1"/>
</dbReference>
<dbReference type="RefSeq" id="WP_134213782.1">
    <property type="nucleotide sequence ID" value="NZ_QFFZ01000018.1"/>
</dbReference>
<dbReference type="Pfam" id="PF00535">
    <property type="entry name" value="Glycos_transf_2"/>
    <property type="match status" value="1"/>
</dbReference>
<keyword evidence="2" id="KW-0449">Lipoprotein</keyword>
<dbReference type="PANTHER" id="PTHR10859">
    <property type="entry name" value="GLYCOSYL TRANSFERASE"/>
    <property type="match status" value="1"/>
</dbReference>
<proteinExistence type="predicted"/>
<feature type="domain" description="Glycosyltransferase 2-like" evidence="1">
    <location>
        <begin position="8"/>
        <end position="122"/>
    </location>
</feature>
<accession>A0A4Y7RQE1</accession>
<keyword evidence="2" id="KW-0808">Transferase</keyword>
<dbReference type="GO" id="GO:0006487">
    <property type="term" value="P:protein N-linked glycosylation"/>
    <property type="evidence" value="ECO:0007669"/>
    <property type="project" value="TreeGrafter"/>
</dbReference>
<keyword evidence="2" id="KW-0012">Acyltransferase</keyword>
<dbReference type="GO" id="GO:0016746">
    <property type="term" value="F:acyltransferase activity"/>
    <property type="evidence" value="ECO:0007669"/>
    <property type="project" value="UniProtKB-KW"/>
</dbReference>
<comment type="caution">
    <text evidence="2">The sequence shown here is derived from an EMBL/GenBank/DDBJ whole genome shotgun (WGS) entry which is preliminary data.</text>
</comment>
<dbReference type="CDD" id="cd04179">
    <property type="entry name" value="DPM_DPG-synthase_like"/>
    <property type="match status" value="1"/>
</dbReference>
<reference evidence="2 3" key="1">
    <citation type="journal article" date="2018" name="Environ. Microbiol.">
        <title>Novel energy conservation strategies and behaviour of Pelotomaculum schinkii driving syntrophic propionate catabolism.</title>
        <authorList>
            <person name="Hidalgo-Ahumada C.A.P."/>
            <person name="Nobu M.K."/>
            <person name="Narihiro T."/>
            <person name="Tamaki H."/>
            <person name="Liu W.T."/>
            <person name="Kamagata Y."/>
            <person name="Stams A.J.M."/>
            <person name="Imachi H."/>
            <person name="Sousa D.Z."/>
        </authorList>
    </citation>
    <scope>NUCLEOTIDE SEQUENCE [LARGE SCALE GENOMIC DNA]</scope>
    <source>
        <strain evidence="2 3">MGP</strain>
    </source>
</reference>
<protein>
    <submittedName>
        <fullName evidence="2">Bifunctional apolipoprotein N-acyltransferase/polyprenol monophosphomannose synthase</fullName>
    </submittedName>
</protein>
<evidence type="ECO:0000259" key="1">
    <source>
        <dbReference type="Pfam" id="PF00535"/>
    </source>
</evidence>
<organism evidence="2 3">
    <name type="scientific">Pelotomaculum propionicicum</name>
    <dbReference type="NCBI Taxonomy" id="258475"/>
    <lineage>
        <taxon>Bacteria</taxon>
        <taxon>Bacillati</taxon>
        <taxon>Bacillota</taxon>
        <taxon>Clostridia</taxon>
        <taxon>Eubacteriales</taxon>
        <taxon>Desulfotomaculaceae</taxon>
        <taxon>Pelotomaculum</taxon>
    </lineage>
</organism>
<dbReference type="InterPro" id="IPR029044">
    <property type="entry name" value="Nucleotide-diphossugar_trans"/>
</dbReference>